<comment type="caution">
    <text evidence="2">The sequence shown here is derived from an EMBL/GenBank/DDBJ whole genome shotgun (WGS) entry which is preliminary data.</text>
</comment>
<feature type="region of interest" description="Disordered" evidence="1">
    <location>
        <begin position="1"/>
        <end position="39"/>
    </location>
</feature>
<protein>
    <submittedName>
        <fullName evidence="2">Uncharacterized protein</fullName>
    </submittedName>
</protein>
<dbReference type="Proteomes" id="UP000246702">
    <property type="component" value="Unassembled WGS sequence"/>
</dbReference>
<accession>A0A317VND6</accession>
<organism evidence="2 3">
    <name type="scientific">Aspergillus sclerotioniger CBS 115572</name>
    <dbReference type="NCBI Taxonomy" id="1450535"/>
    <lineage>
        <taxon>Eukaryota</taxon>
        <taxon>Fungi</taxon>
        <taxon>Dikarya</taxon>
        <taxon>Ascomycota</taxon>
        <taxon>Pezizomycotina</taxon>
        <taxon>Eurotiomycetes</taxon>
        <taxon>Eurotiomycetidae</taxon>
        <taxon>Eurotiales</taxon>
        <taxon>Aspergillaceae</taxon>
        <taxon>Aspergillus</taxon>
        <taxon>Aspergillus subgen. Circumdati</taxon>
    </lineage>
</organism>
<dbReference type="GeneID" id="37110668"/>
<feature type="non-terminal residue" evidence="2">
    <location>
        <position position="1"/>
    </location>
</feature>
<gene>
    <name evidence="2" type="ORF">BO94DRAFT_474732</name>
</gene>
<reference evidence="2 3" key="1">
    <citation type="submission" date="2016-12" db="EMBL/GenBank/DDBJ databases">
        <title>The genomes of Aspergillus section Nigri reveals drivers in fungal speciation.</title>
        <authorList>
            <consortium name="DOE Joint Genome Institute"/>
            <person name="Vesth T.C."/>
            <person name="Nybo J."/>
            <person name="Theobald S."/>
            <person name="Brandl J."/>
            <person name="Frisvad J.C."/>
            <person name="Nielsen K.F."/>
            <person name="Lyhne E.K."/>
            <person name="Kogle M.E."/>
            <person name="Kuo A."/>
            <person name="Riley R."/>
            <person name="Clum A."/>
            <person name="Nolan M."/>
            <person name="Lipzen A."/>
            <person name="Salamov A."/>
            <person name="Henrissat B."/>
            <person name="Wiebenga A."/>
            <person name="De Vries R.P."/>
            <person name="Grigoriev I.V."/>
            <person name="Mortensen U.H."/>
            <person name="Andersen M.R."/>
            <person name="Baker S.E."/>
        </authorList>
    </citation>
    <scope>NUCLEOTIDE SEQUENCE [LARGE SCALE GENOMIC DNA]</scope>
    <source>
        <strain evidence="2 3">CBS 115572</strain>
    </source>
</reference>
<feature type="region of interest" description="Disordered" evidence="1">
    <location>
        <begin position="58"/>
        <end position="88"/>
    </location>
</feature>
<dbReference type="AlphaFoldDB" id="A0A317VND6"/>
<keyword evidence="3" id="KW-1185">Reference proteome</keyword>
<dbReference type="RefSeq" id="XP_025463790.1">
    <property type="nucleotide sequence ID" value="XM_025608525.1"/>
</dbReference>
<dbReference type="EMBL" id="MSFK01000030">
    <property type="protein sequence ID" value="PWY74597.1"/>
    <property type="molecule type" value="Genomic_DNA"/>
</dbReference>
<evidence type="ECO:0000313" key="3">
    <source>
        <dbReference type="Proteomes" id="UP000246702"/>
    </source>
</evidence>
<sequence length="99" mass="11214">PVMMDHGMPDGSRSDRPARPNFRNPSSGPGIKFKRHETASDRQVIFREDKGVQLSCLQPRIGPHPARRGHNRSYQSASASHRPDWVSGRGEWEDVFSSY</sequence>
<proteinExistence type="predicted"/>
<name>A0A317VND6_9EURO</name>
<evidence type="ECO:0000313" key="2">
    <source>
        <dbReference type="EMBL" id="PWY74597.1"/>
    </source>
</evidence>
<evidence type="ECO:0000256" key="1">
    <source>
        <dbReference type="SAM" id="MobiDB-lite"/>
    </source>
</evidence>